<evidence type="ECO:0000256" key="3">
    <source>
        <dbReference type="ARBA" id="ARBA00022432"/>
    </source>
</evidence>
<evidence type="ECO:0000313" key="6">
    <source>
        <dbReference type="EMBL" id="MCS4557114.1"/>
    </source>
</evidence>
<keyword evidence="4" id="KW-0324">Glycolysis</keyword>
<protein>
    <recommendedName>
        <fullName evidence="2">phosphoglycerate mutase (2,3-diphosphoglycerate-dependent)</fullName>
        <ecNumber evidence="2">5.4.2.11</ecNumber>
    </recommendedName>
</protein>
<dbReference type="RefSeq" id="WP_238896593.1">
    <property type="nucleotide sequence ID" value="NZ_JAKOGG010000007.1"/>
</dbReference>
<keyword evidence="7" id="KW-1185">Reference proteome</keyword>
<dbReference type="PANTHER" id="PTHR11931">
    <property type="entry name" value="PHOSPHOGLYCERATE MUTASE"/>
    <property type="match status" value="1"/>
</dbReference>
<evidence type="ECO:0000256" key="5">
    <source>
        <dbReference type="ARBA" id="ARBA00023235"/>
    </source>
</evidence>
<reference evidence="7" key="2">
    <citation type="submission" date="2023-07" db="EMBL/GenBank/DDBJ databases">
        <title>Shewanella mangrovi sp. nov., an acetaldehyde- degrading bacterium isolated from mangrove sediment.</title>
        <authorList>
            <person name="Liu Y."/>
        </authorList>
    </citation>
    <scope>NUCLEOTIDE SEQUENCE [LARGE SCALE GENOMIC DNA]</scope>
    <source>
        <strain evidence="7">C32</strain>
    </source>
</reference>
<comment type="caution">
    <text evidence="6">The sequence shown here is derived from an EMBL/GenBank/DDBJ whole genome shotgun (WGS) entry which is preliminary data.</text>
</comment>
<keyword evidence="3" id="KW-0312">Gluconeogenesis</keyword>
<dbReference type="InterPro" id="IPR013078">
    <property type="entry name" value="His_Pase_superF_clade-1"/>
</dbReference>
<dbReference type="InterPro" id="IPR005952">
    <property type="entry name" value="Phosphogly_mut1"/>
</dbReference>
<name>A0ABT2FLA4_9GAMM</name>
<proteinExistence type="inferred from homology"/>
<dbReference type="Gene3D" id="3.40.50.1240">
    <property type="entry name" value="Phosphoglycerate mutase-like"/>
    <property type="match status" value="1"/>
</dbReference>
<dbReference type="Pfam" id="PF00300">
    <property type="entry name" value="His_Phos_1"/>
    <property type="match status" value="1"/>
</dbReference>
<accession>A0ABT2FLA4</accession>
<comment type="similarity">
    <text evidence="1">Belongs to the phosphoglycerate mutase family. BPG-dependent PGAM subfamily.</text>
</comment>
<evidence type="ECO:0000256" key="1">
    <source>
        <dbReference type="ARBA" id="ARBA00006717"/>
    </source>
</evidence>
<reference evidence="6 7" key="1">
    <citation type="submission" date="2022-02" db="EMBL/GenBank/DDBJ databases">
        <authorList>
            <person name="Zhuang L."/>
        </authorList>
    </citation>
    <scope>NUCLEOTIDE SEQUENCE [LARGE SCALE GENOMIC DNA]</scope>
    <source>
        <strain evidence="6 7">C32</strain>
    </source>
</reference>
<dbReference type="CDD" id="cd07067">
    <property type="entry name" value="HP_PGM_like"/>
    <property type="match status" value="1"/>
</dbReference>
<dbReference type="EC" id="5.4.2.11" evidence="2"/>
<gene>
    <name evidence="6" type="ORF">L9G74_11740</name>
</gene>
<dbReference type="InterPro" id="IPR029033">
    <property type="entry name" value="His_PPase_superfam"/>
</dbReference>
<evidence type="ECO:0000313" key="7">
    <source>
        <dbReference type="Proteomes" id="UP001201549"/>
    </source>
</evidence>
<evidence type="ECO:0000256" key="2">
    <source>
        <dbReference type="ARBA" id="ARBA00012028"/>
    </source>
</evidence>
<dbReference type="SMART" id="SM00855">
    <property type="entry name" value="PGAM"/>
    <property type="match status" value="1"/>
</dbReference>
<dbReference type="EMBL" id="JAKOGG010000007">
    <property type="protein sequence ID" value="MCS4557114.1"/>
    <property type="molecule type" value="Genomic_DNA"/>
</dbReference>
<dbReference type="Proteomes" id="UP001201549">
    <property type="component" value="Unassembled WGS sequence"/>
</dbReference>
<dbReference type="SUPFAM" id="SSF53254">
    <property type="entry name" value="Phosphoglycerate mutase-like"/>
    <property type="match status" value="1"/>
</dbReference>
<organism evidence="6 7">
    <name type="scientific">Shewanella electrica</name>
    <dbReference type="NCBI Taxonomy" id="515560"/>
    <lineage>
        <taxon>Bacteria</taxon>
        <taxon>Pseudomonadati</taxon>
        <taxon>Pseudomonadota</taxon>
        <taxon>Gammaproteobacteria</taxon>
        <taxon>Alteromonadales</taxon>
        <taxon>Shewanellaceae</taxon>
        <taxon>Shewanella</taxon>
    </lineage>
</organism>
<keyword evidence="5" id="KW-0413">Isomerase</keyword>
<evidence type="ECO:0000256" key="4">
    <source>
        <dbReference type="ARBA" id="ARBA00023152"/>
    </source>
</evidence>
<sequence length="220" mass="24841">MTRTRKLTIYLMRHGHCEGGELLRGRTDVPLSPAGLEQMWEAWRSISDDIDGARLTLLSSPLRRCTKFAQGIADDMGEFFEMPLQIAPWLAELNFGEWDGLPFAELEACHGEELMAFWQDPLDITPPGGEPVREFHQRVVAGWHSLHQRMLKSDKDTALLVTHGGVIRSLMNEVLCPDTLPAAGLFTAFDLPYGSIMKISVFANEIDGEWQCSSRLHWTF</sequence>